<feature type="compositionally biased region" description="Polar residues" evidence="1">
    <location>
        <begin position="774"/>
        <end position="791"/>
    </location>
</feature>
<gene>
    <name evidence="2" type="ORF">MNOR_LOCUS5636</name>
</gene>
<evidence type="ECO:0000313" key="3">
    <source>
        <dbReference type="Proteomes" id="UP001497623"/>
    </source>
</evidence>
<feature type="compositionally biased region" description="Polar residues" evidence="1">
    <location>
        <begin position="71"/>
        <end position="89"/>
    </location>
</feature>
<protein>
    <submittedName>
        <fullName evidence="2">Uncharacterized protein</fullName>
    </submittedName>
</protein>
<feature type="non-terminal residue" evidence="2">
    <location>
        <position position="1308"/>
    </location>
</feature>
<feature type="compositionally biased region" description="Basic and acidic residues" evidence="1">
    <location>
        <begin position="58"/>
        <end position="70"/>
    </location>
</feature>
<feature type="compositionally biased region" description="Basic and acidic residues" evidence="1">
    <location>
        <begin position="231"/>
        <end position="255"/>
    </location>
</feature>
<comment type="caution">
    <text evidence="2">The sequence shown here is derived from an EMBL/GenBank/DDBJ whole genome shotgun (WGS) entry which is preliminary data.</text>
</comment>
<feature type="compositionally biased region" description="Polar residues" evidence="1">
    <location>
        <begin position="95"/>
        <end position="104"/>
    </location>
</feature>
<feature type="compositionally biased region" description="Basic and acidic residues" evidence="1">
    <location>
        <begin position="674"/>
        <end position="697"/>
    </location>
</feature>
<evidence type="ECO:0000256" key="1">
    <source>
        <dbReference type="SAM" id="MobiDB-lite"/>
    </source>
</evidence>
<feature type="compositionally biased region" description="Polar residues" evidence="1">
    <location>
        <begin position="1213"/>
        <end position="1240"/>
    </location>
</feature>
<feature type="compositionally biased region" description="Basic and acidic residues" evidence="1">
    <location>
        <begin position="19"/>
        <end position="38"/>
    </location>
</feature>
<feature type="compositionally biased region" description="Polar residues" evidence="1">
    <location>
        <begin position="1"/>
        <end position="11"/>
    </location>
</feature>
<feature type="region of interest" description="Disordered" evidence="1">
    <location>
        <begin position="674"/>
        <end position="742"/>
    </location>
</feature>
<feature type="region of interest" description="Disordered" evidence="1">
    <location>
        <begin position="906"/>
        <end position="927"/>
    </location>
</feature>
<feature type="compositionally biased region" description="Basic and acidic residues" evidence="1">
    <location>
        <begin position="704"/>
        <end position="716"/>
    </location>
</feature>
<sequence>MNKITNANMFNWTKKKEKHQAEEPKVGRKESFSEEPKVGRKGSFSLTDTLRRSKIKAKLKDTKKNVDTEPQKPQVSVMNPQLSNKSNKTNPEKINVNNGTTQLSIPVAQVKDDDKQRSKEDLKINYENIQDNKNQDPPLQFNGNKSNEEELQKSVIKAKFKDSKEDIDTTAQKPQVLIESQELPNASTHPHYENFDFKHAINQLTEQVTQMIDDVDEMSVDVDEQISNDKINIKDDKELHNKNQDSSLKDNEDKLNNEEAQKSVVKAEFEEPNKSQVPKKNPKLLNESIALQTNPNNVHLKKETTQLTDEESQMAANDEQISIEKLEISNKDVLNIRNQESSLEVNEDKENKEEIKKSVIKANPLEAKEDTDTTTQEQQVLIKVPQIPNESIQTNPENVNMNNYTTQLSVKLSQAKADDEHITKKELKIIDGDDVVLDSKNQKSSIEVNEKESNKEKVQKSLIKAEQISKEDLKINYENIQDKKNQESPLEFNGDKKNEEELQKSKEDIDTTAQKPQVLIETQELHNESTQPHYENYDFKQAINQLTEQVTQMFDNVDEQISNEELKINDDKVLHNKNQDSYLKNNEDKSNNEEVQKSVFKAEFEEPKEVVETTPQTLQVSINNTDISNEFNQTNQENINVNHETTQQSIHMSQMTADDKQISIKELKVNEENVLHSKEQESSSEDNKNESNKDEVQKSVIKSELVESKEDIDTTPKKPQVPITNPQLPNDSPQINAENVNANNDTTQLTVQVSQIKTDDDEISIEELKINNENVQNSRNQESSIEINQNESNKKDVQKLKRVSQICIEKEDISLSIEEEEEENITNKDNSVIKSELVESKEDIDTTPKKPQVPINNPQLPNDSPQINAENVNANNDTTQLTVQVSQIKTDDDEISIEELKINNENVQNSRNQESSIEINQNESNKEEVQKLKRVSQISFEKEDISLSIEEEEENITNKDTIDNKEIGRNSSFRRRSIKVELTIIDSQNKNTPRRHSQTSLENEGNRCSSNISKTDYPEELNPFAEDEEEDIASDRQEEENVKAKDNHYNPFDSESDNEDAINNEKIKIVSKATDNNEVKSVENNSGSYTSLTTRNKNIENSDVKRKCRELPGGSLPPSPKAPTRRRVSQARSLQCLTKCEKGEDFTSKDHLKTHGKPTQLPKSTISIHTTSSGISSAGSNPFEDEEDENELEAKSEQNKHKTEVESKIIRSPSPSLSINDSVTSLHSTPTKTLNGSTHYNPFDEDEEDDEFESNPDNSMMRGATSRCSLAISPSNSSSFNRGTDIRCSLPPTAQPRKKRKAPLPPGQ</sequence>
<proteinExistence type="predicted"/>
<feature type="region of interest" description="Disordered" evidence="1">
    <location>
        <begin position="986"/>
        <end position="1062"/>
    </location>
</feature>
<feature type="compositionally biased region" description="Polar residues" evidence="1">
    <location>
        <begin position="906"/>
        <end position="923"/>
    </location>
</feature>
<keyword evidence="3" id="KW-1185">Reference proteome</keyword>
<feature type="compositionally biased region" description="Basic and acidic residues" evidence="1">
    <location>
        <begin position="1033"/>
        <end position="1048"/>
    </location>
</feature>
<dbReference type="EMBL" id="CAXKWB010002208">
    <property type="protein sequence ID" value="CAL4066389.1"/>
    <property type="molecule type" value="Genomic_DNA"/>
</dbReference>
<organism evidence="2 3">
    <name type="scientific">Meganyctiphanes norvegica</name>
    <name type="common">Northern krill</name>
    <name type="synonym">Thysanopoda norvegica</name>
    <dbReference type="NCBI Taxonomy" id="48144"/>
    <lineage>
        <taxon>Eukaryota</taxon>
        <taxon>Metazoa</taxon>
        <taxon>Ecdysozoa</taxon>
        <taxon>Arthropoda</taxon>
        <taxon>Crustacea</taxon>
        <taxon>Multicrustacea</taxon>
        <taxon>Malacostraca</taxon>
        <taxon>Eumalacostraca</taxon>
        <taxon>Eucarida</taxon>
        <taxon>Euphausiacea</taxon>
        <taxon>Euphausiidae</taxon>
        <taxon>Meganyctiphanes</taxon>
    </lineage>
</organism>
<dbReference type="Proteomes" id="UP001497623">
    <property type="component" value="Unassembled WGS sequence"/>
</dbReference>
<feature type="compositionally biased region" description="Polar residues" evidence="1">
    <location>
        <begin position="1266"/>
        <end position="1282"/>
    </location>
</feature>
<reference evidence="2 3" key="1">
    <citation type="submission" date="2024-05" db="EMBL/GenBank/DDBJ databases">
        <authorList>
            <person name="Wallberg A."/>
        </authorList>
    </citation>
    <scope>NUCLEOTIDE SEQUENCE [LARGE SCALE GENOMIC DNA]</scope>
</reference>
<feature type="region of interest" description="Disordered" evidence="1">
    <location>
        <begin position="229"/>
        <end position="255"/>
    </location>
</feature>
<feature type="region of interest" description="Disordered" evidence="1">
    <location>
        <begin position="1"/>
        <end position="150"/>
    </location>
</feature>
<feature type="compositionally biased region" description="Acidic residues" evidence="1">
    <location>
        <begin position="1243"/>
        <end position="1254"/>
    </location>
</feature>
<feature type="compositionally biased region" description="Basic and acidic residues" evidence="1">
    <location>
        <begin position="110"/>
        <end position="124"/>
    </location>
</feature>
<feature type="region of interest" description="Disordered" evidence="1">
    <location>
        <begin position="479"/>
        <end position="516"/>
    </location>
</feature>
<name>A0AAV2PZS0_MEGNR</name>
<feature type="compositionally biased region" description="Basic and acidic residues" evidence="1">
    <location>
        <begin position="1192"/>
        <end position="1209"/>
    </location>
</feature>
<feature type="compositionally biased region" description="Polar residues" evidence="1">
    <location>
        <begin position="722"/>
        <end position="742"/>
    </location>
</feature>
<feature type="compositionally biased region" description="Polar residues" evidence="1">
    <location>
        <begin position="854"/>
        <end position="871"/>
    </location>
</feature>
<evidence type="ECO:0000313" key="2">
    <source>
        <dbReference type="EMBL" id="CAL4066389.1"/>
    </source>
</evidence>
<feature type="compositionally biased region" description="Polar residues" evidence="1">
    <location>
        <begin position="998"/>
        <end position="1014"/>
    </location>
</feature>
<feature type="compositionally biased region" description="Polar residues" evidence="1">
    <location>
        <begin position="1082"/>
        <end position="1096"/>
    </location>
</feature>
<feature type="compositionally biased region" description="Basic and acidic residues" evidence="1">
    <location>
        <begin position="1139"/>
        <end position="1153"/>
    </location>
</feature>
<feature type="compositionally biased region" description="Polar residues" evidence="1">
    <location>
        <begin position="127"/>
        <end position="145"/>
    </location>
</feature>
<feature type="region of interest" description="Disordered" evidence="1">
    <location>
        <begin position="1078"/>
        <end position="1308"/>
    </location>
</feature>
<accession>A0AAV2PZS0</accession>
<feature type="compositionally biased region" description="Low complexity" evidence="1">
    <location>
        <begin position="1164"/>
        <end position="1180"/>
    </location>
</feature>
<feature type="compositionally biased region" description="Basic and acidic residues" evidence="1">
    <location>
        <begin position="493"/>
        <end position="509"/>
    </location>
</feature>
<feature type="region of interest" description="Disordered" evidence="1">
    <location>
        <begin position="840"/>
        <end position="871"/>
    </location>
</feature>
<feature type="region of interest" description="Disordered" evidence="1">
    <location>
        <begin position="774"/>
        <end position="796"/>
    </location>
</feature>